<dbReference type="InterPro" id="IPR055570">
    <property type="entry name" value="DUF7146"/>
</dbReference>
<dbReference type="Pfam" id="PF13362">
    <property type="entry name" value="Toprim_3"/>
    <property type="match status" value="1"/>
</dbReference>
<dbReference type="InterPro" id="IPR034154">
    <property type="entry name" value="TOPRIM_DnaG/twinkle"/>
</dbReference>
<dbReference type="OrthoDB" id="7465087at2"/>
<dbReference type="Proteomes" id="UP000028411">
    <property type="component" value="Unassembled WGS sequence"/>
</dbReference>
<dbReference type="Pfam" id="PF23639">
    <property type="entry name" value="DUF7146"/>
    <property type="match status" value="1"/>
</dbReference>
<dbReference type="AlphaFoldDB" id="A0A081REZ7"/>
<reference evidence="3 4" key="1">
    <citation type="submission" date="2014-02" db="EMBL/GenBank/DDBJ databases">
        <title>Whole genome sequence of Sphingobium chlorophenolicum NBRC 16172.</title>
        <authorList>
            <person name="Gan H.M."/>
            <person name="Gan H.Y."/>
            <person name="Chew T.H."/>
            <person name="Savka M.A."/>
        </authorList>
    </citation>
    <scope>NUCLEOTIDE SEQUENCE [LARGE SCALE GENOMIC DNA]</scope>
    <source>
        <strain evidence="3 4">NBRC 16172</strain>
    </source>
</reference>
<dbReference type="InterPro" id="IPR006171">
    <property type="entry name" value="TOPRIM_dom"/>
</dbReference>
<comment type="caution">
    <text evidence="3">The sequence shown here is derived from an EMBL/GenBank/DDBJ whole genome shotgun (WGS) entry which is preliminary data.</text>
</comment>
<dbReference type="RefSeq" id="WP_037450778.1">
    <property type="nucleotide sequence ID" value="NZ_JFHR01000018.1"/>
</dbReference>
<dbReference type="PATRIC" id="fig|46429.4.peg.1956"/>
<evidence type="ECO:0000259" key="2">
    <source>
        <dbReference type="Pfam" id="PF23639"/>
    </source>
</evidence>
<name>A0A081REZ7_SPHCR</name>
<feature type="domain" description="DUF7146" evidence="2">
    <location>
        <begin position="86"/>
        <end position="182"/>
    </location>
</feature>
<evidence type="ECO:0000259" key="1">
    <source>
        <dbReference type="Pfam" id="PF13362"/>
    </source>
</evidence>
<dbReference type="EMBL" id="JFHR01000018">
    <property type="protein sequence ID" value="KEQ53770.1"/>
    <property type="molecule type" value="Genomic_DNA"/>
</dbReference>
<dbReference type="CDD" id="cd01029">
    <property type="entry name" value="TOPRIM_primases"/>
    <property type="match status" value="1"/>
</dbReference>
<feature type="domain" description="Toprim" evidence="1">
    <location>
        <begin position="190"/>
        <end position="277"/>
    </location>
</feature>
<sequence length="284" mass="31542">MPLTAKRPTQELVDIVGALGGRWAGYIAMCPCPAHNDSEPSLSIRQGDRGILVTCFGGCNREDVLRELRRVRSGHHFPIPEPDHARRPSSGEHIWAQAIDVRGTLAERYLARRNLLPAPPDVRFHPRCPYMPKPQTVFLPALLIAVREIRRLVAIQRIFLDPITADYVRKVMLGMPGTGAWRGRAGDSTLAIAEGFETADAFTRMNDIPCWASLGARRLDQLVIPSAVTKLLIAEDNDPEGHRAAANAEERYARPGLTIERAPPPSTFKDWAKALDARARQSRI</sequence>
<dbReference type="eggNOG" id="COG4643">
    <property type="taxonomic scope" value="Bacteria"/>
</dbReference>
<evidence type="ECO:0000313" key="4">
    <source>
        <dbReference type="Proteomes" id="UP000028411"/>
    </source>
</evidence>
<organism evidence="3 4">
    <name type="scientific">Sphingobium chlorophenolicum</name>
    <dbReference type="NCBI Taxonomy" id="46429"/>
    <lineage>
        <taxon>Bacteria</taxon>
        <taxon>Pseudomonadati</taxon>
        <taxon>Pseudomonadota</taxon>
        <taxon>Alphaproteobacteria</taxon>
        <taxon>Sphingomonadales</taxon>
        <taxon>Sphingomonadaceae</taxon>
        <taxon>Sphingobium</taxon>
    </lineage>
</organism>
<evidence type="ECO:0000313" key="3">
    <source>
        <dbReference type="EMBL" id="KEQ53770.1"/>
    </source>
</evidence>
<accession>A0A081REZ7</accession>
<proteinExistence type="predicted"/>
<gene>
    <name evidence="3" type="ORF">BV95_01986</name>
</gene>
<protein>
    <submittedName>
        <fullName evidence="3">Uncharacterized protein</fullName>
    </submittedName>
</protein>